<dbReference type="EMBL" id="JALJOR010000007">
    <property type="protein sequence ID" value="KAK9814572.1"/>
    <property type="molecule type" value="Genomic_DNA"/>
</dbReference>
<dbReference type="SUPFAM" id="SSF55021">
    <property type="entry name" value="ACT-like"/>
    <property type="match status" value="4"/>
</dbReference>
<evidence type="ECO:0000259" key="6">
    <source>
        <dbReference type="PROSITE" id="PS51671"/>
    </source>
</evidence>
<dbReference type="Proteomes" id="UP001489004">
    <property type="component" value="Unassembled WGS sequence"/>
</dbReference>
<dbReference type="NCBIfam" id="NF008864">
    <property type="entry name" value="PRK11895.1"/>
    <property type="match status" value="2"/>
</dbReference>
<dbReference type="PANTHER" id="PTHR30239">
    <property type="entry name" value="ACETOLACTATE SYNTHASE SMALL SUBUNIT"/>
    <property type="match status" value="1"/>
</dbReference>
<keyword evidence="5" id="KW-0100">Branched-chain amino acid biosynthesis</keyword>
<protein>
    <recommendedName>
        <fullName evidence="6">ACT domain-containing protein</fullName>
    </recommendedName>
</protein>
<comment type="caution">
    <text evidence="7">The sequence shown here is derived from an EMBL/GenBank/DDBJ whole genome shotgun (WGS) entry which is preliminary data.</text>
</comment>
<dbReference type="GO" id="GO:0005829">
    <property type="term" value="C:cytosol"/>
    <property type="evidence" value="ECO:0007669"/>
    <property type="project" value="TreeGrafter"/>
</dbReference>
<dbReference type="AlphaFoldDB" id="A0AAW1Q2K6"/>
<evidence type="ECO:0000256" key="4">
    <source>
        <dbReference type="ARBA" id="ARBA00022605"/>
    </source>
</evidence>
<comment type="pathway">
    <text evidence="2">Amino-acid biosynthesis; L-valine biosynthesis; L-valine from pyruvate: step 1/4.</text>
</comment>
<dbReference type="InterPro" id="IPR027271">
    <property type="entry name" value="Acetolactate_synth/TF_NikR_C"/>
</dbReference>
<dbReference type="InterPro" id="IPR019455">
    <property type="entry name" value="Acetolactate_synth_ssu_C"/>
</dbReference>
<dbReference type="CDD" id="cd04878">
    <property type="entry name" value="ACT_AHAS"/>
    <property type="match status" value="2"/>
</dbReference>
<evidence type="ECO:0000256" key="5">
    <source>
        <dbReference type="ARBA" id="ARBA00023304"/>
    </source>
</evidence>
<evidence type="ECO:0000313" key="8">
    <source>
        <dbReference type="Proteomes" id="UP001489004"/>
    </source>
</evidence>
<dbReference type="GO" id="GO:0009099">
    <property type="term" value="P:L-valine biosynthetic process"/>
    <property type="evidence" value="ECO:0007669"/>
    <property type="project" value="TreeGrafter"/>
</dbReference>
<evidence type="ECO:0000313" key="7">
    <source>
        <dbReference type="EMBL" id="KAK9814572.1"/>
    </source>
</evidence>
<dbReference type="NCBIfam" id="TIGR00119">
    <property type="entry name" value="acolac_sm"/>
    <property type="match status" value="2"/>
</dbReference>
<comment type="similarity">
    <text evidence="3">Belongs to the acetolactate synthase small subunit family.</text>
</comment>
<evidence type="ECO:0000256" key="1">
    <source>
        <dbReference type="ARBA" id="ARBA00004974"/>
    </source>
</evidence>
<accession>A0AAW1Q2K6</accession>
<dbReference type="Pfam" id="PF22629">
    <property type="entry name" value="ACT_AHAS_ss"/>
    <property type="match status" value="2"/>
</dbReference>
<dbReference type="InterPro" id="IPR054480">
    <property type="entry name" value="AHAS_small-like_ACT"/>
</dbReference>
<proteinExistence type="inferred from homology"/>
<dbReference type="InterPro" id="IPR045865">
    <property type="entry name" value="ACT-like_dom_sf"/>
</dbReference>
<dbReference type="InterPro" id="IPR002912">
    <property type="entry name" value="ACT_dom"/>
</dbReference>
<reference evidence="7 8" key="1">
    <citation type="journal article" date="2024" name="Nat. Commun.">
        <title>Phylogenomics reveals the evolutionary origins of lichenization in chlorophyte algae.</title>
        <authorList>
            <person name="Puginier C."/>
            <person name="Libourel C."/>
            <person name="Otte J."/>
            <person name="Skaloud P."/>
            <person name="Haon M."/>
            <person name="Grisel S."/>
            <person name="Petersen M."/>
            <person name="Berrin J.G."/>
            <person name="Delaux P.M."/>
            <person name="Dal Grande F."/>
            <person name="Keller J."/>
        </authorList>
    </citation>
    <scope>NUCLEOTIDE SEQUENCE [LARGE SCALE GENOMIC DNA]</scope>
    <source>
        <strain evidence="7 8">SAG 2043</strain>
    </source>
</reference>
<dbReference type="InterPro" id="IPR039557">
    <property type="entry name" value="AHAS_ACT"/>
</dbReference>
<gene>
    <name evidence="7" type="ORF">WJX72_008066</name>
</gene>
<dbReference type="GO" id="GO:1990610">
    <property type="term" value="F:acetolactate synthase regulator activity"/>
    <property type="evidence" value="ECO:0007669"/>
    <property type="project" value="InterPro"/>
</dbReference>
<sequence>MFSQSLLPQLSHSVRTAASPTEALAAQAAATSGQNEEGYDVYVSQTQLLEEGIEKHILSVFVADEAGIINRVAGVFARRGANIESLAVGLNIDKALFTIVVNGTAATVSNLVKQLSKLVKVKYVEDITAADRVERELVLVKLRAPPGPARTEVMQLLDIFRARVVDVSERSLTLCCTGDAGKTTALERVLSKFGILELARTGKISLKRGEQLLEMGGWGDGFALRQKRMKQAEPQAPSQNGAFQSMDGDVYIVDGNQTGVWEVENVLDAAYDRDPEFEPHTLSIEVQDTPGVLNQVTGVFARRGYNVQSLAVGNSEREGMSRITMVVPADENGTGKLIKQLNKLVAVQKVTDLTDAPFTTRELMLIKVRCPASQRRELSDLAHIFHGNICDVSLTTVTLEIQGKEDKMRALQEVLEPYGILEVARTGRVALARDSGVDTKFLGKLQTGRIMM</sequence>
<keyword evidence="4" id="KW-0028">Amino-acid biosynthesis</keyword>
<organism evidence="7 8">
    <name type="scientific">[Myrmecia] bisecta</name>
    <dbReference type="NCBI Taxonomy" id="41462"/>
    <lineage>
        <taxon>Eukaryota</taxon>
        <taxon>Viridiplantae</taxon>
        <taxon>Chlorophyta</taxon>
        <taxon>core chlorophytes</taxon>
        <taxon>Trebouxiophyceae</taxon>
        <taxon>Trebouxiales</taxon>
        <taxon>Trebouxiaceae</taxon>
        <taxon>Myrmecia</taxon>
    </lineage>
</organism>
<dbReference type="InterPro" id="IPR004789">
    <property type="entry name" value="Acetalactate_synth_ssu"/>
</dbReference>
<evidence type="ECO:0000256" key="3">
    <source>
        <dbReference type="ARBA" id="ARBA00006341"/>
    </source>
</evidence>
<dbReference type="Pfam" id="PF10369">
    <property type="entry name" value="ALS_ss_C"/>
    <property type="match status" value="2"/>
</dbReference>
<feature type="domain" description="ACT" evidence="6">
    <location>
        <begin position="281"/>
        <end position="355"/>
    </location>
</feature>
<feature type="domain" description="ACT" evidence="6">
    <location>
        <begin position="57"/>
        <end position="129"/>
    </location>
</feature>
<dbReference type="GO" id="GO:0009097">
    <property type="term" value="P:isoleucine biosynthetic process"/>
    <property type="evidence" value="ECO:0007669"/>
    <property type="project" value="TreeGrafter"/>
</dbReference>
<dbReference type="GO" id="GO:0003984">
    <property type="term" value="F:acetolactate synthase activity"/>
    <property type="evidence" value="ECO:0007669"/>
    <property type="project" value="TreeGrafter"/>
</dbReference>
<dbReference type="FunFam" id="3.30.70.260:FF:000001">
    <property type="entry name" value="Acetolactate synthase, small subunit"/>
    <property type="match status" value="1"/>
</dbReference>
<dbReference type="Gene3D" id="3.30.70.260">
    <property type="match status" value="2"/>
</dbReference>
<evidence type="ECO:0000256" key="2">
    <source>
        <dbReference type="ARBA" id="ARBA00005025"/>
    </source>
</evidence>
<comment type="pathway">
    <text evidence="1">Amino-acid biosynthesis; L-isoleucine biosynthesis; L-isoleucine from 2-oxobutanoate: step 1/4.</text>
</comment>
<dbReference type="FunFam" id="3.30.70.1150:FF:000001">
    <property type="entry name" value="Acetolactate synthase small subunit"/>
    <property type="match status" value="1"/>
</dbReference>
<dbReference type="PROSITE" id="PS51671">
    <property type="entry name" value="ACT"/>
    <property type="match status" value="2"/>
</dbReference>
<name>A0AAW1Q2K6_9CHLO</name>
<dbReference type="PANTHER" id="PTHR30239:SF0">
    <property type="entry name" value="ACETOLACTATE SYNTHASE SMALL SUBUNIT 1, CHLOROPLASTIC"/>
    <property type="match status" value="1"/>
</dbReference>
<keyword evidence="8" id="KW-1185">Reference proteome</keyword>
<dbReference type="Gene3D" id="3.30.70.1150">
    <property type="entry name" value="ACT-like. Chain A, domain 2"/>
    <property type="match status" value="2"/>
</dbReference>